<keyword evidence="2" id="KW-0732">Signal</keyword>
<proteinExistence type="predicted"/>
<keyword evidence="1" id="KW-0472">Membrane</keyword>
<feature type="chain" id="PRO_5034855656" evidence="2">
    <location>
        <begin position="29"/>
        <end position="454"/>
    </location>
</feature>
<dbReference type="EMBL" id="KV749715">
    <property type="protein sequence ID" value="OCL08119.1"/>
    <property type="molecule type" value="Genomic_DNA"/>
</dbReference>
<dbReference type="PANTHER" id="PTHR35043">
    <property type="entry name" value="TRANSCRIPTION FACTOR DOMAIN-CONTAINING PROTEIN"/>
    <property type="match status" value="1"/>
</dbReference>
<dbReference type="OrthoDB" id="9451547at2759"/>
<feature type="transmembrane region" description="Helical" evidence="1">
    <location>
        <begin position="345"/>
        <end position="366"/>
    </location>
</feature>
<feature type="transmembrane region" description="Helical" evidence="1">
    <location>
        <begin position="406"/>
        <end position="428"/>
    </location>
</feature>
<evidence type="ECO:0000256" key="1">
    <source>
        <dbReference type="SAM" id="Phobius"/>
    </source>
</evidence>
<dbReference type="Proteomes" id="UP000250140">
    <property type="component" value="Unassembled WGS sequence"/>
</dbReference>
<keyword evidence="1" id="KW-0812">Transmembrane</keyword>
<feature type="transmembrane region" description="Helical" evidence="1">
    <location>
        <begin position="257"/>
        <end position="280"/>
    </location>
</feature>
<dbReference type="PANTHER" id="PTHR35043:SF7">
    <property type="entry name" value="TRANSCRIPTION FACTOR DOMAIN-CONTAINING PROTEIN"/>
    <property type="match status" value="1"/>
</dbReference>
<feature type="transmembrane region" description="Helical" evidence="1">
    <location>
        <begin position="372"/>
        <end position="394"/>
    </location>
</feature>
<feature type="transmembrane region" description="Helical" evidence="1">
    <location>
        <begin position="232"/>
        <end position="251"/>
    </location>
</feature>
<organism evidence="3 4">
    <name type="scientific">Glonium stellatum</name>
    <dbReference type="NCBI Taxonomy" id="574774"/>
    <lineage>
        <taxon>Eukaryota</taxon>
        <taxon>Fungi</taxon>
        <taxon>Dikarya</taxon>
        <taxon>Ascomycota</taxon>
        <taxon>Pezizomycotina</taxon>
        <taxon>Dothideomycetes</taxon>
        <taxon>Pleosporomycetidae</taxon>
        <taxon>Gloniales</taxon>
        <taxon>Gloniaceae</taxon>
        <taxon>Glonium</taxon>
    </lineage>
</organism>
<evidence type="ECO:0000313" key="3">
    <source>
        <dbReference type="EMBL" id="OCL08119.1"/>
    </source>
</evidence>
<sequence length="454" mass="51793">MIHVFEPKSSIAHTSYVLLFILIDGSSASSTFRPNCTRPPDGVNFVYKADIRATFDILWSCLFTLLICTWTVQHLNIPDQSIIEDEAPPKWSLSQKFHALAQKKWSHFFPKLKWMLLTLLLPEFLLGKAFQDRVLAGRSWREMQPLAKADKVEWTLTHSFYANMGGFVLKAKKRHIKSGSEDVSFQKAYIFLDSERLYLARSGGESDLHKPILEHLPSITQDEIDDKSKGDFFVKATALIQVLWLLIQVVIRAARGLVVSQLEIVVLAYSVCTIITYVLCWSKPQGTQIPTAIKLPKPVNVDLLELVSTVSRIDCLHSLPNDGRYDKASSLFLPKEALQTLLDDGFVIGAVVFGAVHCSAWNFHFPTSAEKLLWRIASTLSTGVVPLYYVVLLYDFHVKKFRFLSSYLWFFENVVVLSYMFARLYLLFEVFRSLCFLPPEAFLTTWVQQIPHVS</sequence>
<reference evidence="3 4" key="1">
    <citation type="journal article" date="2016" name="Nat. Commun.">
        <title>Ectomycorrhizal ecology is imprinted in the genome of the dominant symbiotic fungus Cenococcum geophilum.</title>
        <authorList>
            <consortium name="DOE Joint Genome Institute"/>
            <person name="Peter M."/>
            <person name="Kohler A."/>
            <person name="Ohm R.A."/>
            <person name="Kuo A."/>
            <person name="Krutzmann J."/>
            <person name="Morin E."/>
            <person name="Arend M."/>
            <person name="Barry K.W."/>
            <person name="Binder M."/>
            <person name="Choi C."/>
            <person name="Clum A."/>
            <person name="Copeland A."/>
            <person name="Grisel N."/>
            <person name="Haridas S."/>
            <person name="Kipfer T."/>
            <person name="LaButti K."/>
            <person name="Lindquist E."/>
            <person name="Lipzen A."/>
            <person name="Maire R."/>
            <person name="Meier B."/>
            <person name="Mihaltcheva S."/>
            <person name="Molinier V."/>
            <person name="Murat C."/>
            <person name="Poggeler S."/>
            <person name="Quandt C.A."/>
            <person name="Sperisen C."/>
            <person name="Tritt A."/>
            <person name="Tisserant E."/>
            <person name="Crous P.W."/>
            <person name="Henrissat B."/>
            <person name="Nehls U."/>
            <person name="Egli S."/>
            <person name="Spatafora J.W."/>
            <person name="Grigoriev I.V."/>
            <person name="Martin F.M."/>
        </authorList>
    </citation>
    <scope>NUCLEOTIDE SEQUENCE [LARGE SCALE GENOMIC DNA]</scope>
    <source>
        <strain evidence="3 4">CBS 207.34</strain>
    </source>
</reference>
<evidence type="ECO:0000256" key="2">
    <source>
        <dbReference type="SAM" id="SignalP"/>
    </source>
</evidence>
<gene>
    <name evidence="3" type="ORF">AOQ84DRAFT_407568</name>
</gene>
<protein>
    <submittedName>
        <fullName evidence="3">Uncharacterized protein</fullName>
    </submittedName>
</protein>
<evidence type="ECO:0000313" key="4">
    <source>
        <dbReference type="Proteomes" id="UP000250140"/>
    </source>
</evidence>
<dbReference type="AlphaFoldDB" id="A0A8E2JT16"/>
<feature type="signal peptide" evidence="2">
    <location>
        <begin position="1"/>
        <end position="28"/>
    </location>
</feature>
<keyword evidence="4" id="KW-1185">Reference proteome</keyword>
<name>A0A8E2JT16_9PEZI</name>
<accession>A0A8E2JT16</accession>
<keyword evidence="1" id="KW-1133">Transmembrane helix</keyword>